<reference evidence="2 3" key="1">
    <citation type="journal article" date="2016" name="Nat. Commun.">
        <title>Thousands of microbial genomes shed light on interconnected biogeochemical processes in an aquifer system.</title>
        <authorList>
            <person name="Anantharaman K."/>
            <person name="Brown C.T."/>
            <person name="Hug L.A."/>
            <person name="Sharon I."/>
            <person name="Castelle C.J."/>
            <person name="Probst A.J."/>
            <person name="Thomas B.C."/>
            <person name="Singh A."/>
            <person name="Wilkins M.J."/>
            <person name="Karaoz U."/>
            <person name="Brodie E.L."/>
            <person name="Williams K.H."/>
            <person name="Hubbard S.S."/>
            <person name="Banfield J.F."/>
        </authorList>
    </citation>
    <scope>NUCLEOTIDE SEQUENCE [LARGE SCALE GENOMIC DNA]</scope>
</reference>
<dbReference type="AlphaFoldDB" id="A0A1F7X5H5"/>
<dbReference type="GO" id="GO:0070402">
    <property type="term" value="F:NADPH binding"/>
    <property type="evidence" value="ECO:0007669"/>
    <property type="project" value="TreeGrafter"/>
</dbReference>
<dbReference type="InterPro" id="IPR036098">
    <property type="entry name" value="Thymidylate_synthase_ThyX_sf"/>
</dbReference>
<protein>
    <recommendedName>
        <fullName evidence="1">FAD-dependent thymidylate synthase</fullName>
        <ecNumber evidence="1">2.1.1.148</ecNumber>
    </recommendedName>
</protein>
<dbReference type="EMBL" id="MGFR01000002">
    <property type="protein sequence ID" value="OGM09959.1"/>
    <property type="molecule type" value="Genomic_DNA"/>
</dbReference>
<dbReference type="Proteomes" id="UP000176778">
    <property type="component" value="Unassembled WGS sequence"/>
</dbReference>
<dbReference type="Gene3D" id="3.30.1360.170">
    <property type="match status" value="1"/>
</dbReference>
<dbReference type="GO" id="GO:0006231">
    <property type="term" value="P:dTMP biosynthetic process"/>
    <property type="evidence" value="ECO:0007669"/>
    <property type="project" value="UniProtKB-UniRule"/>
</dbReference>
<dbReference type="STRING" id="1802479.A2Y68_00855"/>
<organism evidence="2 3">
    <name type="scientific">Candidatus Woesebacteria bacterium RBG_13_46_13</name>
    <dbReference type="NCBI Taxonomy" id="1802479"/>
    <lineage>
        <taxon>Bacteria</taxon>
        <taxon>Candidatus Woeseibacteriota</taxon>
    </lineage>
</organism>
<proteinExistence type="predicted"/>
<gene>
    <name evidence="2" type="ORF">A2Y68_00855</name>
</gene>
<dbReference type="InterPro" id="IPR003669">
    <property type="entry name" value="Thymidylate_synthase_ThyX"/>
</dbReference>
<name>A0A1F7X5H5_9BACT</name>
<sequence length="305" mass="34135">MLERDAGLEKYSVETSEGYLPVVDSEVFFSQKGTPYLKHPGLALLSVPHVDLRGLKGFLKGFPPEYKFIEYLEDPTPLPPAENLCKTAGQLCYMSFGPKRSMNADAWKYFDGAKSSGHGSILEHANFSFLVYGASRAFTHELVRHRAGAGYSQVSQRYVSGATLRFVEGEEYQGDGVLHKMFEDWVDKAGEEYEARIQRLIELQQQGGVILTGETKTDLRKKVQQAARSCLPNETEAPIVVTANVRAWRHIVNMRASEHAAVEIRRVAFDIWRCLVTVSPILFGDFTPVHLPDGTHAITTPYPKV</sequence>
<dbReference type="CDD" id="cd20175">
    <property type="entry name" value="ThyX"/>
    <property type="match status" value="1"/>
</dbReference>
<dbReference type="GO" id="GO:0050797">
    <property type="term" value="F:thymidylate synthase (FAD) activity"/>
    <property type="evidence" value="ECO:0007669"/>
    <property type="project" value="UniProtKB-UniRule"/>
</dbReference>
<dbReference type="SUPFAM" id="SSF69796">
    <property type="entry name" value="Thymidylate synthase-complementing protein Thy1"/>
    <property type="match status" value="1"/>
</dbReference>
<evidence type="ECO:0000313" key="2">
    <source>
        <dbReference type="EMBL" id="OGM09959.1"/>
    </source>
</evidence>
<evidence type="ECO:0000313" key="3">
    <source>
        <dbReference type="Proteomes" id="UP000176778"/>
    </source>
</evidence>
<dbReference type="GO" id="GO:0004799">
    <property type="term" value="F:thymidylate synthase activity"/>
    <property type="evidence" value="ECO:0007669"/>
    <property type="project" value="TreeGrafter"/>
</dbReference>
<dbReference type="GO" id="GO:0050660">
    <property type="term" value="F:flavin adenine dinucleotide binding"/>
    <property type="evidence" value="ECO:0007669"/>
    <property type="project" value="UniProtKB-UniRule"/>
</dbReference>
<evidence type="ECO:0000256" key="1">
    <source>
        <dbReference type="NCBIfam" id="TIGR02170"/>
    </source>
</evidence>
<dbReference type="EC" id="2.1.1.148" evidence="1"/>
<dbReference type="PROSITE" id="PS51331">
    <property type="entry name" value="THYX"/>
    <property type="match status" value="1"/>
</dbReference>
<dbReference type="NCBIfam" id="TIGR02170">
    <property type="entry name" value="thyX"/>
    <property type="match status" value="1"/>
</dbReference>
<accession>A0A1F7X5H5</accession>
<dbReference type="PANTHER" id="PTHR34934">
    <property type="entry name" value="FLAVIN-DEPENDENT THYMIDYLATE SYNTHASE"/>
    <property type="match status" value="1"/>
</dbReference>
<dbReference type="Pfam" id="PF02511">
    <property type="entry name" value="Thy1"/>
    <property type="match status" value="1"/>
</dbReference>
<dbReference type="Gene3D" id="3.30.70.3180">
    <property type="match status" value="1"/>
</dbReference>
<comment type="caution">
    <text evidence="2">The sequence shown here is derived from an EMBL/GenBank/DDBJ whole genome shotgun (WGS) entry which is preliminary data.</text>
</comment>
<dbReference type="PANTHER" id="PTHR34934:SF1">
    <property type="entry name" value="FLAVIN-DEPENDENT THYMIDYLATE SYNTHASE"/>
    <property type="match status" value="1"/>
</dbReference>